<proteinExistence type="predicted"/>
<comment type="caution">
    <text evidence="1">The sequence shown here is derived from an EMBL/GenBank/DDBJ whole genome shotgun (WGS) entry which is preliminary data.</text>
</comment>
<evidence type="ECO:0000313" key="2">
    <source>
        <dbReference type="Proteomes" id="UP001181693"/>
    </source>
</evidence>
<accession>A0AAV2ZLX6</accession>
<dbReference type="AlphaFoldDB" id="A0AAV2ZLX6"/>
<keyword evidence="2" id="KW-1185">Reference proteome</keyword>
<reference evidence="1" key="1">
    <citation type="thesis" date="2020" institute="ProQuest LLC" country="789 East Eisenhower Parkway, Ann Arbor, MI, USA">
        <title>Comparative Genomics and Chromosome Evolution.</title>
        <authorList>
            <person name="Mudd A.B."/>
        </authorList>
    </citation>
    <scope>NUCLEOTIDE SEQUENCE</scope>
    <source>
        <strain evidence="1">1538</strain>
        <tissue evidence="1">Blood</tissue>
    </source>
</reference>
<dbReference type="EMBL" id="DYDO01000010">
    <property type="protein sequence ID" value="DBA17276.1"/>
    <property type="molecule type" value="Genomic_DNA"/>
</dbReference>
<protein>
    <submittedName>
        <fullName evidence="1">Uncharacterized protein</fullName>
    </submittedName>
</protein>
<gene>
    <name evidence="1" type="ORF">GDO54_002750</name>
</gene>
<organism evidence="1 2">
    <name type="scientific">Pyxicephalus adspersus</name>
    <name type="common">African bullfrog</name>
    <dbReference type="NCBI Taxonomy" id="30357"/>
    <lineage>
        <taxon>Eukaryota</taxon>
        <taxon>Metazoa</taxon>
        <taxon>Chordata</taxon>
        <taxon>Craniata</taxon>
        <taxon>Vertebrata</taxon>
        <taxon>Euteleostomi</taxon>
        <taxon>Amphibia</taxon>
        <taxon>Batrachia</taxon>
        <taxon>Anura</taxon>
        <taxon>Neobatrachia</taxon>
        <taxon>Ranoidea</taxon>
        <taxon>Pyxicephalidae</taxon>
        <taxon>Pyxicephalinae</taxon>
        <taxon>Pyxicephalus</taxon>
    </lineage>
</organism>
<sequence>MPTLSKQHYIQQGNSMKYLPFYLNVAFVVHCSLTDPLLCNSNSSQCILKNIRKRKPEIQATHQDGRTRHCLTCLVEILCY</sequence>
<name>A0AAV2ZLX6_PYXAD</name>
<dbReference type="Proteomes" id="UP001181693">
    <property type="component" value="Unassembled WGS sequence"/>
</dbReference>
<evidence type="ECO:0000313" key="1">
    <source>
        <dbReference type="EMBL" id="DBA17276.1"/>
    </source>
</evidence>